<dbReference type="AlphaFoldDB" id="A0A0J9E2V3"/>
<dbReference type="EMBL" id="LFTY01000002">
    <property type="protein sequence ID" value="KMW57060.1"/>
    <property type="molecule type" value="Genomic_DNA"/>
</dbReference>
<accession>A0A0J9E2V3</accession>
<feature type="coiled-coil region" evidence="2">
    <location>
        <begin position="33"/>
        <end position="128"/>
    </location>
</feature>
<dbReference type="Proteomes" id="UP000037178">
    <property type="component" value="Unassembled WGS sequence"/>
</dbReference>
<organism evidence="3 4">
    <name type="scientific">Candidatus Rhodobacter oscarellae</name>
    <dbReference type="NCBI Taxonomy" id="1675527"/>
    <lineage>
        <taxon>Bacteria</taxon>
        <taxon>Pseudomonadati</taxon>
        <taxon>Pseudomonadota</taxon>
        <taxon>Alphaproteobacteria</taxon>
        <taxon>Rhodobacterales</taxon>
        <taxon>Rhodobacter group</taxon>
        <taxon>Rhodobacter</taxon>
    </lineage>
</organism>
<gene>
    <name evidence="3" type="ORF">AIOL_002018</name>
</gene>
<comment type="similarity">
    <text evidence="1">Belongs to the PspA/Vipp/IM30 family.</text>
</comment>
<reference evidence="3 4" key="1">
    <citation type="submission" date="2015-06" db="EMBL/GenBank/DDBJ databases">
        <title>Draft genome sequence of an Alphaproteobacteria species associated to the Mediterranean sponge Oscarella lobularis.</title>
        <authorList>
            <person name="Jourda C."/>
            <person name="Santini S."/>
            <person name="Claverie J.-M."/>
        </authorList>
    </citation>
    <scope>NUCLEOTIDE SEQUENCE [LARGE SCALE GENOMIC DNA]</scope>
    <source>
        <strain evidence="3">IGS</strain>
    </source>
</reference>
<evidence type="ECO:0000313" key="3">
    <source>
        <dbReference type="EMBL" id="KMW57060.1"/>
    </source>
</evidence>
<dbReference type="PATRIC" id="fig|1675527.3.peg.2123"/>
<protein>
    <submittedName>
        <fullName evidence="3">Phage shock protein A, PspA</fullName>
    </submittedName>
</protein>
<dbReference type="Pfam" id="PF04012">
    <property type="entry name" value="PspA_IM30"/>
    <property type="match status" value="1"/>
</dbReference>
<proteinExistence type="inferred from homology"/>
<evidence type="ECO:0000256" key="2">
    <source>
        <dbReference type="SAM" id="Coils"/>
    </source>
</evidence>
<evidence type="ECO:0000256" key="1">
    <source>
        <dbReference type="ARBA" id="ARBA00043985"/>
    </source>
</evidence>
<keyword evidence="2" id="KW-0175">Coiled coil</keyword>
<name>A0A0J9E2V3_9RHOB</name>
<sequence>MLGTIRTLILGANAAAEEHVRDLHAIPLIDQKIRETEANLRAAKITLASLIQRHRSEQKLAAALDGKIADLTARAQEALAEDREDLAQDAAQAIAQMENEQAMRQTTIERLDQKITRLRSTVESAQRRVIDLRQGAIAARAVRNEQKVQGRFLRTFSGRSSADEAEELINKVVGSDDGFEQSEILREIETELTHDGLADRMAAEGFGPATKSTAADVLNRLKKSK</sequence>
<dbReference type="RefSeq" id="WP_049642849.1">
    <property type="nucleotide sequence ID" value="NZ_LFTY01000002.1"/>
</dbReference>
<dbReference type="OrthoDB" id="7999550at2"/>
<keyword evidence="4" id="KW-1185">Reference proteome</keyword>
<comment type="caution">
    <text evidence="3">The sequence shown here is derived from an EMBL/GenBank/DDBJ whole genome shotgun (WGS) entry which is preliminary data.</text>
</comment>
<evidence type="ECO:0000313" key="4">
    <source>
        <dbReference type="Proteomes" id="UP000037178"/>
    </source>
</evidence>
<dbReference type="InterPro" id="IPR007157">
    <property type="entry name" value="PspA_VIPP1"/>
</dbReference>
<dbReference type="STRING" id="1675527.AIOL_002018"/>